<keyword evidence="4" id="KW-0597">Phosphoprotein</keyword>
<feature type="domain" description="HTH araC/xylS-type" evidence="5">
    <location>
        <begin position="434"/>
        <end position="532"/>
    </location>
</feature>
<evidence type="ECO:0000256" key="4">
    <source>
        <dbReference type="PROSITE-ProRule" id="PRU00169"/>
    </source>
</evidence>
<dbReference type="PANTHER" id="PTHR43280:SF2">
    <property type="entry name" value="HTH-TYPE TRANSCRIPTIONAL REGULATOR EXSA"/>
    <property type="match status" value="1"/>
</dbReference>
<evidence type="ECO:0000259" key="6">
    <source>
        <dbReference type="PROSITE" id="PS50110"/>
    </source>
</evidence>
<feature type="modified residue" description="4-aspartylphosphate" evidence="4">
    <location>
        <position position="55"/>
    </location>
</feature>
<reference evidence="8" key="1">
    <citation type="submission" date="2011-06" db="EMBL/GenBank/DDBJ databases">
        <title>Complete genome sequence of Paenibacillus mucilaginosus KNP414.</title>
        <authorList>
            <person name="Wang J."/>
            <person name="Hu S."/>
            <person name="Hu X."/>
            <person name="Zhang B."/>
            <person name="Dong D."/>
            <person name="Zhang S."/>
            <person name="Zhao K."/>
            <person name="Wu D."/>
        </authorList>
    </citation>
    <scope>NUCLEOTIDE SEQUENCE [LARGE SCALE GENOMIC DNA]</scope>
    <source>
        <strain evidence="8">KNP414</strain>
    </source>
</reference>
<dbReference type="PROSITE" id="PS01124">
    <property type="entry name" value="HTH_ARAC_FAMILY_2"/>
    <property type="match status" value="1"/>
</dbReference>
<dbReference type="SUPFAM" id="SSF52172">
    <property type="entry name" value="CheY-like"/>
    <property type="match status" value="1"/>
</dbReference>
<keyword evidence="1" id="KW-0805">Transcription regulation</keyword>
<feature type="domain" description="Response regulatory" evidence="6">
    <location>
        <begin position="3"/>
        <end position="120"/>
    </location>
</feature>
<dbReference type="Proteomes" id="UP000006620">
    <property type="component" value="Chromosome"/>
</dbReference>
<dbReference type="Gene3D" id="3.40.50.2300">
    <property type="match status" value="1"/>
</dbReference>
<organism evidence="7 8">
    <name type="scientific">Paenibacillus mucilaginosus (strain KNP414)</name>
    <dbReference type="NCBI Taxonomy" id="1036673"/>
    <lineage>
        <taxon>Bacteria</taxon>
        <taxon>Bacillati</taxon>
        <taxon>Bacillota</taxon>
        <taxon>Bacilli</taxon>
        <taxon>Bacillales</taxon>
        <taxon>Paenibacillaceae</taxon>
        <taxon>Paenibacillus</taxon>
    </lineage>
</organism>
<evidence type="ECO:0000259" key="5">
    <source>
        <dbReference type="PROSITE" id="PS01124"/>
    </source>
</evidence>
<dbReference type="GO" id="GO:0043565">
    <property type="term" value="F:sequence-specific DNA binding"/>
    <property type="evidence" value="ECO:0007669"/>
    <property type="project" value="InterPro"/>
</dbReference>
<dbReference type="GO" id="GO:0003700">
    <property type="term" value="F:DNA-binding transcription factor activity"/>
    <property type="evidence" value="ECO:0007669"/>
    <property type="project" value="InterPro"/>
</dbReference>
<evidence type="ECO:0000313" key="8">
    <source>
        <dbReference type="Proteomes" id="UP000006620"/>
    </source>
</evidence>
<proteinExistence type="predicted"/>
<dbReference type="InterPro" id="IPR001789">
    <property type="entry name" value="Sig_transdc_resp-reg_receiver"/>
</dbReference>
<keyword evidence="2" id="KW-0238">DNA-binding</keyword>
<dbReference type="SMART" id="SM00342">
    <property type="entry name" value="HTH_ARAC"/>
    <property type="match status" value="1"/>
</dbReference>
<evidence type="ECO:0000256" key="2">
    <source>
        <dbReference type="ARBA" id="ARBA00023125"/>
    </source>
</evidence>
<dbReference type="InterPro" id="IPR020449">
    <property type="entry name" value="Tscrpt_reg_AraC-type_HTH"/>
</dbReference>
<dbReference type="RefSeq" id="WP_013919853.1">
    <property type="nucleotide sequence ID" value="NC_015690.1"/>
</dbReference>
<dbReference type="Gene3D" id="1.10.10.60">
    <property type="entry name" value="Homeodomain-like"/>
    <property type="match status" value="2"/>
</dbReference>
<name>F8FIG6_PAEMK</name>
<evidence type="ECO:0000256" key="1">
    <source>
        <dbReference type="ARBA" id="ARBA00023015"/>
    </source>
</evidence>
<dbReference type="InterPro" id="IPR011006">
    <property type="entry name" value="CheY-like_superfamily"/>
</dbReference>
<dbReference type="PROSITE" id="PS00041">
    <property type="entry name" value="HTH_ARAC_FAMILY_1"/>
    <property type="match status" value="1"/>
</dbReference>
<dbReference type="KEGG" id="pms:KNP414_06186"/>
<dbReference type="PROSITE" id="PS50110">
    <property type="entry name" value="RESPONSE_REGULATORY"/>
    <property type="match status" value="1"/>
</dbReference>
<dbReference type="SMART" id="SM00448">
    <property type="entry name" value="REC"/>
    <property type="match status" value="1"/>
</dbReference>
<dbReference type="GO" id="GO:0000160">
    <property type="term" value="P:phosphorelay signal transduction system"/>
    <property type="evidence" value="ECO:0007669"/>
    <property type="project" value="InterPro"/>
</dbReference>
<dbReference type="CDD" id="cd17536">
    <property type="entry name" value="REC_YesN-like"/>
    <property type="match status" value="1"/>
</dbReference>
<dbReference type="InterPro" id="IPR018062">
    <property type="entry name" value="HTH_AraC-typ_CS"/>
</dbReference>
<dbReference type="SUPFAM" id="SSF46689">
    <property type="entry name" value="Homeodomain-like"/>
    <property type="match status" value="2"/>
</dbReference>
<gene>
    <name evidence="7" type="primary">ytdP3</name>
    <name evidence="7" type="ordered locus">KNP414_06186</name>
</gene>
<dbReference type="AlphaFoldDB" id="F8FIG6"/>
<dbReference type="PRINTS" id="PR00032">
    <property type="entry name" value="HTHARAC"/>
</dbReference>
<reference evidence="7 8" key="2">
    <citation type="journal article" date="2013" name="Genome Announc.">
        <title>Genome Sequence of Growth-Improving Paenibacillus mucilaginosus Strain KNP414.</title>
        <authorList>
            <person name="Lu J.J."/>
            <person name="Wang J.F."/>
            <person name="Hu X.F."/>
        </authorList>
    </citation>
    <scope>NUCLEOTIDE SEQUENCE [LARGE SCALE GENOMIC DNA]</scope>
    <source>
        <strain evidence="7 8">KNP414</strain>
    </source>
</reference>
<dbReference type="PATRIC" id="fig|1036673.3.peg.5751"/>
<dbReference type="HOGENOM" id="CLU_000445_5_0_9"/>
<evidence type="ECO:0000313" key="7">
    <source>
        <dbReference type="EMBL" id="AEI44709.1"/>
    </source>
</evidence>
<sequence>MYNLLVVDDEQYAVAGIIRTIRAADLEIGGIFRAYGVQEAKEVLQETGIDLIICDIEMPGDNGLELLRWVNRSSPHTQTIFLTGHAEFSYAQAALQLGCADYLLKPVGHEKLREAVARELGKIRMRCESVDREAVAEKYRNLWESRKGLLVERFWYDLLKRREFPTSERLQEILSTYGLALERPGGILPILLNIEQWKRPLSASDEEIMKYALRNAAAELILGSWEGTVLQNPSGSNIVLVYDGSGAYADKEELAARCERYILACSEYFYCRLSCYIGTPAPIRDLPDAHARLTGSVRSQAARPPAVAFVEALVPQPPTVLVPLSWYTELSVLFESGQCEEVMRALEEQFSAFEAQPLTPESLGAFYHAFLQMIYHTLHKNGLSVHEVYAAPVLHDMLAATRTLGDLRAWAVRVVTEGMSGLQAAKKIEGPVVEKVRRFIDDHLAEELTREELAAYVHFHPSYLSRLFKRTTGFSLTGYILERRMDKAKRLLAESTLRVSDIAQTVGYSNFSHFTKLFKKATGQTPQDYRKTRRDEARL</sequence>
<keyword evidence="3" id="KW-0804">Transcription</keyword>
<dbReference type="EMBL" id="CP002869">
    <property type="protein sequence ID" value="AEI44709.1"/>
    <property type="molecule type" value="Genomic_DNA"/>
</dbReference>
<dbReference type="Pfam" id="PF12833">
    <property type="entry name" value="HTH_18"/>
    <property type="match status" value="1"/>
</dbReference>
<dbReference type="PANTHER" id="PTHR43280">
    <property type="entry name" value="ARAC-FAMILY TRANSCRIPTIONAL REGULATOR"/>
    <property type="match status" value="1"/>
</dbReference>
<dbReference type="InterPro" id="IPR018060">
    <property type="entry name" value="HTH_AraC"/>
</dbReference>
<evidence type="ECO:0000256" key="3">
    <source>
        <dbReference type="ARBA" id="ARBA00023163"/>
    </source>
</evidence>
<accession>F8FIG6</accession>
<protein>
    <submittedName>
        <fullName evidence="7">YtdP3</fullName>
    </submittedName>
</protein>
<dbReference type="InterPro" id="IPR009057">
    <property type="entry name" value="Homeodomain-like_sf"/>
</dbReference>
<dbReference type="Pfam" id="PF00072">
    <property type="entry name" value="Response_reg"/>
    <property type="match status" value="1"/>
</dbReference>